<dbReference type="Pfam" id="PF00496">
    <property type="entry name" value="SBP_bac_5"/>
    <property type="match status" value="1"/>
</dbReference>
<comment type="caution">
    <text evidence="6">The sequence shown here is derived from an EMBL/GenBank/DDBJ whole genome shotgun (WGS) entry which is preliminary data.</text>
</comment>
<proteinExistence type="inferred from homology"/>
<evidence type="ECO:0000256" key="4">
    <source>
        <dbReference type="SAM" id="SignalP"/>
    </source>
</evidence>
<evidence type="ECO:0000313" key="6">
    <source>
        <dbReference type="EMBL" id="OQM73943.1"/>
    </source>
</evidence>
<dbReference type="STRING" id="1873176.BFN67_06310"/>
<organism evidence="6 7">
    <name type="scientific">Manganibacter manganicus</name>
    <dbReference type="NCBI Taxonomy" id="1873176"/>
    <lineage>
        <taxon>Bacteria</taxon>
        <taxon>Pseudomonadati</taxon>
        <taxon>Pseudomonadota</taxon>
        <taxon>Alphaproteobacteria</taxon>
        <taxon>Hyphomicrobiales</taxon>
        <taxon>Phyllobacteriaceae</taxon>
        <taxon>Manganibacter</taxon>
    </lineage>
</organism>
<dbReference type="InterPro" id="IPR039424">
    <property type="entry name" value="SBP_5"/>
</dbReference>
<sequence length="627" mass="71110">MRVFRATGLLKPIIAVILLAAGLHGASADEWLTSSSLTGESKYGQDFQHYDYVNPDAPKGGTLNSTVLGTFDSFNPYIVQGTPAAGFAGFGGGLLYDTLMEQATDEGSVSHPLIADAYKFAPDYSSATYRIDPRARWHDGKPITVDDVVWSFNVLKKNSPRYNRYFENVTEAKAISNHQVEFSFNQKGNRELPKILGDLPVLPKHWWEGTDKNGKKRDVTRPTLEPPLGSAAYRIKSFKPGTEIVWERMPDYWAAKLPVKVGRENFDIRHYTYILDDNAAWLAFTKGGLQDIKPENSSRRWATAYDFPAVKAGDVIKKEFKTTSPDPMQAFVLNTRRPLFKDRLVREALTWAFDFETMNRTLFYGYNTRTKSYFQGTELASSGLPQGKELEILEQYKDKLPPELFTEAYTLPVYGTPQAERKNLRHAVELFAKAGWVIKGGRMVNAETGEPFSFEILGWNDTDQIIATPYINNLRKIGVDARLRIIDQTQYINRLNNFDFDVTTSLFQQSDSPGNEQRDFWSSKAAGTPGSRNLMGIENPVVDALIDRVIYATDRDDLVAATHALDRVLLWNFYVVPQYYRAVVWLAYWNKFGMPDKQPSYIGADIDSWWIDPEKEKALAAKYKSVD</sequence>
<reference evidence="6 7" key="1">
    <citation type="journal article" date="2016" name="Int. J. Syst. Evol. Microbiol.">
        <title>Pseudaminobacter manganicus sp. nov., isolated from sludge of a manganese mine.</title>
        <authorList>
            <person name="Li J."/>
            <person name="Huang J."/>
            <person name="Liao S."/>
            <person name="Wang G."/>
        </authorList>
    </citation>
    <scope>NUCLEOTIDE SEQUENCE [LARGE SCALE GENOMIC DNA]</scope>
    <source>
        <strain evidence="6 7">JH-7</strain>
    </source>
</reference>
<keyword evidence="3 4" id="KW-0732">Signal</keyword>
<dbReference type="Gene3D" id="3.40.190.10">
    <property type="entry name" value="Periplasmic binding protein-like II"/>
    <property type="match status" value="1"/>
</dbReference>
<dbReference type="GO" id="GO:0043190">
    <property type="term" value="C:ATP-binding cassette (ABC) transporter complex"/>
    <property type="evidence" value="ECO:0007669"/>
    <property type="project" value="InterPro"/>
</dbReference>
<evidence type="ECO:0000259" key="5">
    <source>
        <dbReference type="Pfam" id="PF00496"/>
    </source>
</evidence>
<dbReference type="PANTHER" id="PTHR30290:SF64">
    <property type="entry name" value="ABC TRANSPORTER PERIPLASMIC BINDING PROTEIN"/>
    <property type="match status" value="1"/>
</dbReference>
<dbReference type="GO" id="GO:0030288">
    <property type="term" value="C:outer membrane-bounded periplasmic space"/>
    <property type="evidence" value="ECO:0007669"/>
    <property type="project" value="TreeGrafter"/>
</dbReference>
<dbReference type="Gene3D" id="3.10.105.10">
    <property type="entry name" value="Dipeptide-binding Protein, Domain 3"/>
    <property type="match status" value="1"/>
</dbReference>
<comment type="similarity">
    <text evidence="2">Belongs to the bacterial solute-binding protein 5 family.</text>
</comment>
<dbReference type="PIRSF" id="PIRSF002741">
    <property type="entry name" value="MppA"/>
    <property type="match status" value="1"/>
</dbReference>
<feature type="signal peptide" evidence="4">
    <location>
        <begin position="1"/>
        <end position="28"/>
    </location>
</feature>
<dbReference type="InterPro" id="IPR030678">
    <property type="entry name" value="Peptide/Ni-bd"/>
</dbReference>
<dbReference type="OrthoDB" id="9803988at2"/>
<dbReference type="SUPFAM" id="SSF53850">
    <property type="entry name" value="Periplasmic binding protein-like II"/>
    <property type="match status" value="1"/>
</dbReference>
<dbReference type="PANTHER" id="PTHR30290">
    <property type="entry name" value="PERIPLASMIC BINDING COMPONENT OF ABC TRANSPORTER"/>
    <property type="match status" value="1"/>
</dbReference>
<dbReference type="EMBL" id="MDET01000045">
    <property type="protein sequence ID" value="OQM73943.1"/>
    <property type="molecule type" value="Genomic_DNA"/>
</dbReference>
<dbReference type="GO" id="GO:0042884">
    <property type="term" value="P:microcin transport"/>
    <property type="evidence" value="ECO:0007669"/>
    <property type="project" value="TreeGrafter"/>
</dbReference>
<comment type="subcellular location">
    <subcellularLocation>
        <location evidence="1">Periplasm</location>
    </subcellularLocation>
</comment>
<feature type="domain" description="Solute-binding protein family 5" evidence="5">
    <location>
        <begin position="111"/>
        <end position="525"/>
    </location>
</feature>
<evidence type="ECO:0000313" key="7">
    <source>
        <dbReference type="Proteomes" id="UP000191905"/>
    </source>
</evidence>
<evidence type="ECO:0000256" key="1">
    <source>
        <dbReference type="ARBA" id="ARBA00004418"/>
    </source>
</evidence>
<protein>
    <recommendedName>
        <fullName evidence="5">Solute-binding protein family 5 domain-containing protein</fullName>
    </recommendedName>
</protein>
<accession>A0A1V8RLF4</accession>
<evidence type="ECO:0000256" key="2">
    <source>
        <dbReference type="ARBA" id="ARBA00005695"/>
    </source>
</evidence>
<gene>
    <name evidence="6" type="ORF">BFN67_06310</name>
</gene>
<dbReference type="CDD" id="cd08497">
    <property type="entry name" value="MbnE-like"/>
    <property type="match status" value="1"/>
</dbReference>
<feature type="chain" id="PRO_5012054071" description="Solute-binding protein family 5 domain-containing protein" evidence="4">
    <location>
        <begin position="29"/>
        <end position="627"/>
    </location>
</feature>
<dbReference type="GO" id="GO:0015833">
    <property type="term" value="P:peptide transport"/>
    <property type="evidence" value="ECO:0007669"/>
    <property type="project" value="TreeGrafter"/>
</dbReference>
<evidence type="ECO:0000256" key="3">
    <source>
        <dbReference type="ARBA" id="ARBA00022729"/>
    </source>
</evidence>
<keyword evidence="7" id="KW-1185">Reference proteome</keyword>
<dbReference type="Proteomes" id="UP000191905">
    <property type="component" value="Unassembled WGS sequence"/>
</dbReference>
<name>A0A1V8RLF4_9HYPH</name>
<dbReference type="RefSeq" id="WP_080921185.1">
    <property type="nucleotide sequence ID" value="NZ_MDET01000045.1"/>
</dbReference>
<dbReference type="InterPro" id="IPR000914">
    <property type="entry name" value="SBP_5_dom"/>
</dbReference>
<dbReference type="GO" id="GO:1904680">
    <property type="term" value="F:peptide transmembrane transporter activity"/>
    <property type="evidence" value="ECO:0007669"/>
    <property type="project" value="TreeGrafter"/>
</dbReference>
<dbReference type="AlphaFoldDB" id="A0A1V8RLF4"/>